<dbReference type="PANTHER" id="PTHR47331">
    <property type="entry name" value="PHD-TYPE DOMAIN-CONTAINING PROTEIN"/>
    <property type="match status" value="1"/>
</dbReference>
<gene>
    <name evidence="1" type="ORF">AVEN_108385_1</name>
</gene>
<dbReference type="EMBL" id="BGPR01000256">
    <property type="protein sequence ID" value="GBM08391.1"/>
    <property type="molecule type" value="Genomic_DNA"/>
</dbReference>
<keyword evidence="2" id="KW-1185">Reference proteome</keyword>
<name>A0A4Y2CV75_ARAVE</name>
<accession>A0A4Y2CV75</accession>
<dbReference type="AlphaFoldDB" id="A0A4Y2CV75"/>
<organism evidence="1 2">
    <name type="scientific">Araneus ventricosus</name>
    <name type="common">Orbweaver spider</name>
    <name type="synonym">Epeira ventricosa</name>
    <dbReference type="NCBI Taxonomy" id="182803"/>
    <lineage>
        <taxon>Eukaryota</taxon>
        <taxon>Metazoa</taxon>
        <taxon>Ecdysozoa</taxon>
        <taxon>Arthropoda</taxon>
        <taxon>Chelicerata</taxon>
        <taxon>Arachnida</taxon>
        <taxon>Araneae</taxon>
        <taxon>Araneomorphae</taxon>
        <taxon>Entelegynae</taxon>
        <taxon>Araneoidea</taxon>
        <taxon>Araneidae</taxon>
        <taxon>Araneus</taxon>
    </lineage>
</organism>
<comment type="caution">
    <text evidence="1">The sequence shown here is derived from an EMBL/GenBank/DDBJ whole genome shotgun (WGS) entry which is preliminary data.</text>
</comment>
<protein>
    <submittedName>
        <fullName evidence="1">Uncharacterized protein</fullName>
    </submittedName>
</protein>
<evidence type="ECO:0000313" key="1">
    <source>
        <dbReference type="EMBL" id="GBM08391.1"/>
    </source>
</evidence>
<dbReference type="PANTHER" id="PTHR47331:SF5">
    <property type="entry name" value="RIBONUCLEASE H"/>
    <property type="match status" value="1"/>
</dbReference>
<proteinExistence type="predicted"/>
<dbReference type="Pfam" id="PF05380">
    <property type="entry name" value="Peptidase_A17"/>
    <property type="match status" value="1"/>
</dbReference>
<dbReference type="InterPro" id="IPR008042">
    <property type="entry name" value="Retrotrans_Pao"/>
</dbReference>
<sequence>MENGFSESEKEGVEMEVVGLNWNPEKDVLSLEVKGLVDNLKSLDNSKRCVLHTAARIFDPVGLMTPFVVQIKCLLLEIWERGMDWDDDLPEYLWRKWIG</sequence>
<dbReference type="Proteomes" id="UP000499080">
    <property type="component" value="Unassembled WGS sequence"/>
</dbReference>
<reference evidence="1 2" key="1">
    <citation type="journal article" date="2019" name="Sci. Rep.">
        <title>Orb-weaving spider Araneus ventricosus genome elucidates the spidroin gene catalogue.</title>
        <authorList>
            <person name="Kono N."/>
            <person name="Nakamura H."/>
            <person name="Ohtoshi R."/>
            <person name="Moran D.A.P."/>
            <person name="Shinohara A."/>
            <person name="Yoshida Y."/>
            <person name="Fujiwara M."/>
            <person name="Mori M."/>
            <person name="Tomita M."/>
            <person name="Arakawa K."/>
        </authorList>
    </citation>
    <scope>NUCLEOTIDE SEQUENCE [LARGE SCALE GENOMIC DNA]</scope>
</reference>
<dbReference type="OrthoDB" id="6437258at2759"/>
<evidence type="ECO:0000313" key="2">
    <source>
        <dbReference type="Proteomes" id="UP000499080"/>
    </source>
</evidence>